<feature type="binding site" evidence="3">
    <location>
        <position position="354"/>
    </location>
    <ligand>
        <name>CoA</name>
        <dbReference type="ChEBI" id="CHEBI:57287"/>
    </ligand>
</feature>
<dbReference type="GO" id="GO:0003986">
    <property type="term" value="F:acetyl-CoA hydrolase activity"/>
    <property type="evidence" value="ECO:0007669"/>
    <property type="project" value="TreeGrafter"/>
</dbReference>
<feature type="binding site" evidence="3">
    <location>
        <begin position="258"/>
        <end position="262"/>
    </location>
    <ligand>
        <name>CoA</name>
        <dbReference type="ChEBI" id="CHEBI:57287"/>
    </ligand>
</feature>
<dbReference type="PANTHER" id="PTHR43609:SF1">
    <property type="entry name" value="ACETYL-COA HYDROLASE"/>
    <property type="match status" value="1"/>
</dbReference>
<evidence type="ECO:0000256" key="3">
    <source>
        <dbReference type="PIRSR" id="PIRSR617821-2"/>
    </source>
</evidence>
<dbReference type="Pfam" id="PF13336">
    <property type="entry name" value="AcetylCoA_hyd_C"/>
    <property type="match status" value="1"/>
</dbReference>
<feature type="domain" description="Acetyl-CoA hydrolase/transferase C-terminal" evidence="5">
    <location>
        <begin position="315"/>
        <end position="458"/>
    </location>
</feature>
<feature type="binding site" evidence="3">
    <location>
        <position position="374"/>
    </location>
    <ligand>
        <name>CoA</name>
        <dbReference type="ChEBI" id="CHEBI:57287"/>
    </ligand>
</feature>
<dbReference type="InterPro" id="IPR003702">
    <property type="entry name" value="ActCoA_hydro_N"/>
</dbReference>
<dbReference type="RefSeq" id="WP_073400338.1">
    <property type="nucleotide sequence ID" value="NZ_FQTV01000005.1"/>
</dbReference>
<evidence type="ECO:0000256" key="2">
    <source>
        <dbReference type="PIRSR" id="PIRSR617821-1"/>
    </source>
</evidence>
<evidence type="ECO:0000259" key="4">
    <source>
        <dbReference type="Pfam" id="PF02550"/>
    </source>
</evidence>
<dbReference type="Pfam" id="PF02550">
    <property type="entry name" value="AcetylCoA_hydro"/>
    <property type="match status" value="1"/>
</dbReference>
<proteinExistence type="inferred from homology"/>
<dbReference type="OrthoDB" id="9801795at2"/>
<keyword evidence="7" id="KW-1185">Reference proteome</keyword>
<evidence type="ECO:0000313" key="6">
    <source>
        <dbReference type="EMBL" id="SHF11970.1"/>
    </source>
</evidence>
<dbReference type="InterPro" id="IPR026888">
    <property type="entry name" value="AcetylCoA_hyd_C"/>
</dbReference>
<evidence type="ECO:0000313" key="7">
    <source>
        <dbReference type="Proteomes" id="UP000184509"/>
    </source>
</evidence>
<dbReference type="Gene3D" id="3.40.1080.20">
    <property type="entry name" value="Acetyl-CoA hydrolase/transferase C-terminal domain"/>
    <property type="match status" value="1"/>
</dbReference>
<dbReference type="InterPro" id="IPR037171">
    <property type="entry name" value="NagB/RpiA_transferase-like"/>
</dbReference>
<reference evidence="6 7" key="1">
    <citation type="submission" date="2016-11" db="EMBL/GenBank/DDBJ databases">
        <authorList>
            <person name="Jaros S."/>
            <person name="Januszkiewicz K."/>
            <person name="Wedrychowicz H."/>
        </authorList>
    </citation>
    <scope>NUCLEOTIDE SEQUENCE [LARGE SCALE GENOMIC DNA]</scope>
    <source>
        <strain evidence="6 7">DSM 26991</strain>
    </source>
</reference>
<dbReference type="GO" id="GO:0008775">
    <property type="term" value="F:acetate CoA-transferase activity"/>
    <property type="evidence" value="ECO:0007669"/>
    <property type="project" value="InterPro"/>
</dbReference>
<dbReference type="AlphaFoldDB" id="A0A1M4Z1U7"/>
<dbReference type="STRING" id="1297750.SAMN05444405_105146"/>
<feature type="binding site" evidence="3">
    <location>
        <position position="378"/>
    </location>
    <ligand>
        <name>CoA</name>
        <dbReference type="ChEBI" id="CHEBI:57287"/>
    </ligand>
</feature>
<dbReference type="FunFam" id="3.40.1080.20:FF:000001">
    <property type="entry name" value="Acetyl-CoA hydrolase Ach1"/>
    <property type="match status" value="1"/>
</dbReference>
<dbReference type="SUPFAM" id="SSF100950">
    <property type="entry name" value="NagB/RpiA/CoA transferase-like"/>
    <property type="match status" value="2"/>
</dbReference>
<keyword evidence="6" id="KW-0808">Transferase</keyword>
<gene>
    <name evidence="6" type="ORF">SAMN05444405_105146</name>
</gene>
<comment type="similarity">
    <text evidence="1">Belongs to the acetyl-CoA hydrolase/transferase family.</text>
</comment>
<dbReference type="InterPro" id="IPR046433">
    <property type="entry name" value="ActCoA_hydro"/>
</dbReference>
<dbReference type="GO" id="GO:0006083">
    <property type="term" value="P:acetate metabolic process"/>
    <property type="evidence" value="ECO:0007669"/>
    <property type="project" value="InterPro"/>
</dbReference>
<dbReference type="GO" id="GO:0006084">
    <property type="term" value="P:acetyl-CoA metabolic process"/>
    <property type="evidence" value="ECO:0007669"/>
    <property type="project" value="InterPro"/>
</dbReference>
<name>A0A1M4Z1U7_9BACE</name>
<sequence>MSLKFITAEEAASFVKDGDNVGFSGFTPAGAPKAIPAAIAERAIAEHEKGNPFSIGVLTGASSGDSLDGALTRAKAIKFRAPYQTNKSMRNAINIGEIDYQDLHLSEMAQQVRYGFMGKVNVAIIEACEVTEDGKIYVTTAGGNVPTYCRLADKILIELNSHHSKGLIGMHDMYEPLDPPYRKELAVYTPSTRIGLPYVQVDPAKIVGIVETNVPDEARGFDPADEITTQIGNNVAAFLAKELKAGRIPSTFLPLQSGVGNVANAVLGALGKDMDVPAFEMYTEVIQDSVIDLMLQGRIKFGSCCSLTLTDECLQTIYNNIDFFKDKIVMRPAEISNNPEIIRRLGVISINTAIEVDIYGNVNSTHIGGTKMMNGIGGSGDFTRNAYMSIFTCPSVAKGGNISAIVPMVSHCDHSEHSVNIIITELGVADLRGKSPIQKAEAIIENCVHPDYKQLLWDYLKFAGEGHKGHTPHRIDAALAFHVALAKKGDMKAVNWADYE</sequence>
<dbReference type="Gene3D" id="3.30.750.70">
    <property type="entry name" value="4-hydroxybutyrate coenzyme like domains"/>
    <property type="match status" value="1"/>
</dbReference>
<dbReference type="EMBL" id="FQTV01000005">
    <property type="protein sequence ID" value="SHF11970.1"/>
    <property type="molecule type" value="Genomic_DNA"/>
</dbReference>
<dbReference type="Gene3D" id="3.40.1080.10">
    <property type="entry name" value="Glutaconate Coenzyme A-transferase"/>
    <property type="match status" value="1"/>
</dbReference>
<dbReference type="NCBIfam" id="TIGR03458">
    <property type="entry name" value="YgfH_subfam"/>
    <property type="match status" value="1"/>
</dbReference>
<feature type="active site" description="5-glutamyl coenzyme A thioester intermediate" evidence="2">
    <location>
        <position position="284"/>
    </location>
</feature>
<evidence type="ECO:0000259" key="5">
    <source>
        <dbReference type="Pfam" id="PF13336"/>
    </source>
</evidence>
<feature type="domain" description="Acetyl-CoA hydrolase/transferase N-terminal" evidence="4">
    <location>
        <begin position="4"/>
        <end position="211"/>
    </location>
</feature>
<organism evidence="6 7">
    <name type="scientific">Bacteroides luti</name>
    <dbReference type="NCBI Taxonomy" id="1297750"/>
    <lineage>
        <taxon>Bacteria</taxon>
        <taxon>Pseudomonadati</taxon>
        <taxon>Bacteroidota</taxon>
        <taxon>Bacteroidia</taxon>
        <taxon>Bacteroidales</taxon>
        <taxon>Bacteroidaceae</taxon>
        <taxon>Bacteroides</taxon>
    </lineage>
</organism>
<protein>
    <submittedName>
        <fullName evidence="6">Succinate CoA transferase</fullName>
    </submittedName>
</protein>
<dbReference type="Proteomes" id="UP000184509">
    <property type="component" value="Unassembled WGS sequence"/>
</dbReference>
<dbReference type="PANTHER" id="PTHR43609">
    <property type="entry name" value="ACETYL-COA HYDROLASE"/>
    <property type="match status" value="1"/>
</dbReference>
<accession>A0A1M4Z1U7</accession>
<feature type="binding site" evidence="3">
    <location>
        <position position="398"/>
    </location>
    <ligand>
        <name>CoA</name>
        <dbReference type="ChEBI" id="CHEBI:57287"/>
    </ligand>
</feature>
<dbReference type="InterPro" id="IPR017821">
    <property type="entry name" value="Succinate_CoA_transferase"/>
</dbReference>
<dbReference type="InterPro" id="IPR038460">
    <property type="entry name" value="AcetylCoA_hyd_C_sf"/>
</dbReference>
<evidence type="ECO:0000256" key="1">
    <source>
        <dbReference type="ARBA" id="ARBA00009632"/>
    </source>
</evidence>